<evidence type="ECO:0000256" key="6">
    <source>
        <dbReference type="SAM" id="Phobius"/>
    </source>
</evidence>
<dbReference type="OMA" id="ISTLIMY"/>
<name>A0A9J6GU60_HAELO</name>
<dbReference type="PANTHER" id="PTHR24064">
    <property type="entry name" value="SOLUTE CARRIER FAMILY 22 MEMBER"/>
    <property type="match status" value="1"/>
</dbReference>
<dbReference type="Proteomes" id="UP000821853">
    <property type="component" value="Unassembled WGS sequence"/>
</dbReference>
<reference evidence="8 9" key="1">
    <citation type="journal article" date="2020" name="Cell">
        <title>Large-Scale Comparative Analyses of Tick Genomes Elucidate Their Genetic Diversity and Vector Capacities.</title>
        <authorList>
            <consortium name="Tick Genome and Microbiome Consortium (TIGMIC)"/>
            <person name="Jia N."/>
            <person name="Wang J."/>
            <person name="Shi W."/>
            <person name="Du L."/>
            <person name="Sun Y."/>
            <person name="Zhan W."/>
            <person name="Jiang J.F."/>
            <person name="Wang Q."/>
            <person name="Zhang B."/>
            <person name="Ji P."/>
            <person name="Bell-Sakyi L."/>
            <person name="Cui X.M."/>
            <person name="Yuan T.T."/>
            <person name="Jiang B.G."/>
            <person name="Yang W.F."/>
            <person name="Lam T.T."/>
            <person name="Chang Q.C."/>
            <person name="Ding S.J."/>
            <person name="Wang X.J."/>
            <person name="Zhu J.G."/>
            <person name="Ruan X.D."/>
            <person name="Zhao L."/>
            <person name="Wei J.T."/>
            <person name="Ye R.Z."/>
            <person name="Que T.C."/>
            <person name="Du C.H."/>
            <person name="Zhou Y.H."/>
            <person name="Cheng J.X."/>
            <person name="Dai P.F."/>
            <person name="Guo W.B."/>
            <person name="Han X.H."/>
            <person name="Huang E.J."/>
            <person name="Li L.F."/>
            <person name="Wei W."/>
            <person name="Gao Y.C."/>
            <person name="Liu J.Z."/>
            <person name="Shao H.Z."/>
            <person name="Wang X."/>
            <person name="Wang C.C."/>
            <person name="Yang T.C."/>
            <person name="Huo Q.B."/>
            <person name="Li W."/>
            <person name="Chen H.Y."/>
            <person name="Chen S.E."/>
            <person name="Zhou L.G."/>
            <person name="Ni X.B."/>
            <person name="Tian J.H."/>
            <person name="Sheng Y."/>
            <person name="Liu T."/>
            <person name="Pan Y.S."/>
            <person name="Xia L.Y."/>
            <person name="Li J."/>
            <person name="Zhao F."/>
            <person name="Cao W.C."/>
        </authorList>
    </citation>
    <scope>NUCLEOTIDE SEQUENCE [LARGE SCALE GENOMIC DNA]</scope>
    <source>
        <strain evidence="8">HaeL-2018</strain>
    </source>
</reference>
<accession>A0A9J6GU60</accession>
<evidence type="ECO:0000256" key="5">
    <source>
        <dbReference type="SAM" id="Coils"/>
    </source>
</evidence>
<organism evidence="8 9">
    <name type="scientific">Haemaphysalis longicornis</name>
    <name type="common">Bush tick</name>
    <dbReference type="NCBI Taxonomy" id="44386"/>
    <lineage>
        <taxon>Eukaryota</taxon>
        <taxon>Metazoa</taxon>
        <taxon>Ecdysozoa</taxon>
        <taxon>Arthropoda</taxon>
        <taxon>Chelicerata</taxon>
        <taxon>Arachnida</taxon>
        <taxon>Acari</taxon>
        <taxon>Parasitiformes</taxon>
        <taxon>Ixodida</taxon>
        <taxon>Ixodoidea</taxon>
        <taxon>Ixodidae</taxon>
        <taxon>Haemaphysalinae</taxon>
        <taxon>Haemaphysalis</taxon>
    </lineage>
</organism>
<feature type="transmembrane region" description="Helical" evidence="6">
    <location>
        <begin position="23"/>
        <end position="46"/>
    </location>
</feature>
<sequence>MAGGVLGGAGAGVLADRVGRRPVLCIMIFLLILAGIGTAFAHSILAFAVLRFVLSTAASSTIVTSTLLLFEVTDIDHRALFCALSVSAAGVASAIYRELVMAFIRDWQMAQIVYMVPASALVLAVYLMEESPCWLLATARVSQGERVLLWAARVNNVDQDAFKARLAALRQQIKRQQQQLEHGRGRSFDAILSDQGASRSFSGN</sequence>
<feature type="transmembrane region" description="Helical" evidence="6">
    <location>
        <begin position="108"/>
        <end position="128"/>
    </location>
</feature>
<keyword evidence="3 6" id="KW-1133">Transmembrane helix</keyword>
<feature type="coiled-coil region" evidence="5">
    <location>
        <begin position="159"/>
        <end position="186"/>
    </location>
</feature>
<dbReference type="VEuPathDB" id="VectorBase:HLOH_064021"/>
<feature type="transmembrane region" description="Helical" evidence="6">
    <location>
        <begin position="79"/>
        <end position="96"/>
    </location>
</feature>
<dbReference type="PROSITE" id="PS50850">
    <property type="entry name" value="MFS"/>
    <property type="match status" value="1"/>
</dbReference>
<evidence type="ECO:0000259" key="7">
    <source>
        <dbReference type="PROSITE" id="PS50850"/>
    </source>
</evidence>
<feature type="transmembrane region" description="Helical" evidence="6">
    <location>
        <begin position="52"/>
        <end position="72"/>
    </location>
</feature>
<keyword evidence="2 6" id="KW-0812">Transmembrane</keyword>
<comment type="caution">
    <text evidence="8">The sequence shown here is derived from an EMBL/GenBank/DDBJ whole genome shotgun (WGS) entry which is preliminary data.</text>
</comment>
<comment type="subcellular location">
    <subcellularLocation>
        <location evidence="1">Membrane</location>
        <topology evidence="1">Multi-pass membrane protein</topology>
    </subcellularLocation>
</comment>
<keyword evidence="4 6" id="KW-0472">Membrane</keyword>
<dbReference type="GO" id="GO:0016020">
    <property type="term" value="C:membrane"/>
    <property type="evidence" value="ECO:0007669"/>
    <property type="project" value="UniProtKB-SubCell"/>
</dbReference>
<feature type="domain" description="Major facilitator superfamily (MFS) profile" evidence="7">
    <location>
        <begin position="1"/>
        <end position="204"/>
    </location>
</feature>
<dbReference type="OrthoDB" id="440553at2759"/>
<evidence type="ECO:0000256" key="4">
    <source>
        <dbReference type="ARBA" id="ARBA00023136"/>
    </source>
</evidence>
<keyword evidence="9" id="KW-1185">Reference proteome</keyword>
<dbReference type="InterPro" id="IPR036259">
    <property type="entry name" value="MFS_trans_sf"/>
</dbReference>
<keyword evidence="5" id="KW-0175">Coiled coil</keyword>
<evidence type="ECO:0000313" key="9">
    <source>
        <dbReference type="Proteomes" id="UP000821853"/>
    </source>
</evidence>
<gene>
    <name evidence="8" type="ORF">HPB48_019534</name>
</gene>
<protein>
    <recommendedName>
        <fullName evidence="7">Major facilitator superfamily (MFS) profile domain-containing protein</fullName>
    </recommendedName>
</protein>
<dbReference type="Pfam" id="PF00083">
    <property type="entry name" value="Sugar_tr"/>
    <property type="match status" value="1"/>
</dbReference>
<dbReference type="EMBL" id="JABSTR010000008">
    <property type="protein sequence ID" value="KAH9378280.1"/>
    <property type="molecule type" value="Genomic_DNA"/>
</dbReference>
<dbReference type="InterPro" id="IPR005828">
    <property type="entry name" value="MFS_sugar_transport-like"/>
</dbReference>
<evidence type="ECO:0000256" key="2">
    <source>
        <dbReference type="ARBA" id="ARBA00022692"/>
    </source>
</evidence>
<dbReference type="GO" id="GO:0022857">
    <property type="term" value="F:transmembrane transporter activity"/>
    <property type="evidence" value="ECO:0007669"/>
    <property type="project" value="InterPro"/>
</dbReference>
<evidence type="ECO:0000313" key="8">
    <source>
        <dbReference type="EMBL" id="KAH9378280.1"/>
    </source>
</evidence>
<dbReference type="Gene3D" id="1.20.1250.20">
    <property type="entry name" value="MFS general substrate transporter like domains"/>
    <property type="match status" value="1"/>
</dbReference>
<proteinExistence type="predicted"/>
<dbReference type="AlphaFoldDB" id="A0A9J6GU60"/>
<evidence type="ECO:0000256" key="3">
    <source>
        <dbReference type="ARBA" id="ARBA00022989"/>
    </source>
</evidence>
<evidence type="ECO:0000256" key="1">
    <source>
        <dbReference type="ARBA" id="ARBA00004141"/>
    </source>
</evidence>
<dbReference type="SUPFAM" id="SSF103473">
    <property type="entry name" value="MFS general substrate transporter"/>
    <property type="match status" value="1"/>
</dbReference>
<dbReference type="InterPro" id="IPR020846">
    <property type="entry name" value="MFS_dom"/>
</dbReference>